<keyword evidence="1" id="KW-1133">Transmembrane helix</keyword>
<feature type="transmembrane region" description="Helical" evidence="1">
    <location>
        <begin position="110"/>
        <end position="127"/>
    </location>
</feature>
<organism evidence="2 3">
    <name type="scientific">Actinorhabdospora filicis</name>
    <dbReference type="NCBI Taxonomy" id="1785913"/>
    <lineage>
        <taxon>Bacteria</taxon>
        <taxon>Bacillati</taxon>
        <taxon>Actinomycetota</taxon>
        <taxon>Actinomycetes</taxon>
        <taxon>Micromonosporales</taxon>
        <taxon>Micromonosporaceae</taxon>
        <taxon>Actinorhabdospora</taxon>
    </lineage>
</organism>
<evidence type="ECO:0000313" key="2">
    <source>
        <dbReference type="EMBL" id="GLZ77843.1"/>
    </source>
</evidence>
<feature type="transmembrane region" description="Helical" evidence="1">
    <location>
        <begin position="19"/>
        <end position="37"/>
    </location>
</feature>
<dbReference type="RefSeq" id="WP_285663023.1">
    <property type="nucleotide sequence ID" value="NZ_BSTX01000002.1"/>
</dbReference>
<feature type="transmembrane region" description="Helical" evidence="1">
    <location>
        <begin position="78"/>
        <end position="98"/>
    </location>
</feature>
<protein>
    <submittedName>
        <fullName evidence="2">Uncharacterized protein</fullName>
    </submittedName>
</protein>
<comment type="caution">
    <text evidence="2">The sequence shown here is derived from an EMBL/GenBank/DDBJ whole genome shotgun (WGS) entry which is preliminary data.</text>
</comment>
<dbReference type="EMBL" id="BSTX01000002">
    <property type="protein sequence ID" value="GLZ77843.1"/>
    <property type="molecule type" value="Genomic_DNA"/>
</dbReference>
<keyword evidence="1" id="KW-0472">Membrane</keyword>
<name>A0A9W6W9C1_9ACTN</name>
<proteinExistence type="predicted"/>
<evidence type="ECO:0000256" key="1">
    <source>
        <dbReference type="SAM" id="Phobius"/>
    </source>
</evidence>
<keyword evidence="3" id="KW-1185">Reference proteome</keyword>
<feature type="transmembrane region" description="Helical" evidence="1">
    <location>
        <begin position="43"/>
        <end position="66"/>
    </location>
</feature>
<accession>A0A9W6W9C1</accession>
<sequence length="137" mass="14668">MTTPDLAAARPAFRLVRHVYLAVFAVSVAALVLAFLLRDRPDLVNAVVWIRGGAVAIAAPVLVLVARAAARGSRAAFVRLRWISTAVPIGVVIIVAVPNDGYPLWMKVEQGVVGAIVLVAAVALNRSRVRALFPKRR</sequence>
<reference evidence="2" key="1">
    <citation type="submission" date="2023-03" db="EMBL/GenBank/DDBJ databases">
        <title>Actinorhabdospora filicis NBRC 111898.</title>
        <authorList>
            <person name="Ichikawa N."/>
            <person name="Sato H."/>
            <person name="Tonouchi N."/>
        </authorList>
    </citation>
    <scope>NUCLEOTIDE SEQUENCE</scope>
    <source>
        <strain evidence="2">NBRC 111898</strain>
    </source>
</reference>
<gene>
    <name evidence="2" type="ORF">Afil01_26500</name>
</gene>
<dbReference type="Proteomes" id="UP001165079">
    <property type="component" value="Unassembled WGS sequence"/>
</dbReference>
<dbReference type="AlphaFoldDB" id="A0A9W6W9C1"/>
<evidence type="ECO:0000313" key="3">
    <source>
        <dbReference type="Proteomes" id="UP001165079"/>
    </source>
</evidence>
<keyword evidence="1" id="KW-0812">Transmembrane</keyword>